<evidence type="ECO:0000313" key="9">
    <source>
        <dbReference type="EMBL" id="ABG98257.1"/>
    </source>
</evidence>
<evidence type="ECO:0000256" key="6">
    <source>
        <dbReference type="ARBA" id="ARBA00023136"/>
    </source>
</evidence>
<proteinExistence type="inferred from homology"/>
<evidence type="ECO:0000256" key="3">
    <source>
        <dbReference type="ARBA" id="ARBA00022475"/>
    </source>
</evidence>
<feature type="compositionally biased region" description="Basic and acidic residues" evidence="7">
    <location>
        <begin position="19"/>
        <end position="32"/>
    </location>
</feature>
<evidence type="ECO:0000313" key="10">
    <source>
        <dbReference type="Proteomes" id="UP000008710"/>
    </source>
</evidence>
<dbReference type="HOGENOM" id="CLU_058421_0_0_11"/>
<comment type="subcellular location">
    <subcellularLocation>
        <location evidence="1">Cell membrane</location>
        <topology evidence="1">Multi-pass membrane protein</topology>
    </subcellularLocation>
</comment>
<feature type="transmembrane region" description="Helical" evidence="8">
    <location>
        <begin position="212"/>
        <end position="237"/>
    </location>
</feature>
<dbReference type="InterPro" id="IPR032808">
    <property type="entry name" value="DoxX"/>
</dbReference>
<dbReference type="EMBL" id="CP000431">
    <property type="protein sequence ID" value="ABG98257.1"/>
    <property type="molecule type" value="Genomic_DNA"/>
</dbReference>
<dbReference type="Proteomes" id="UP000008710">
    <property type="component" value="Chromosome"/>
</dbReference>
<evidence type="ECO:0000256" key="7">
    <source>
        <dbReference type="SAM" id="MobiDB-lite"/>
    </source>
</evidence>
<keyword evidence="6 8" id="KW-0472">Membrane</keyword>
<feature type="transmembrane region" description="Helical" evidence="8">
    <location>
        <begin position="288"/>
        <end position="308"/>
    </location>
</feature>
<feature type="compositionally biased region" description="Low complexity" evidence="7">
    <location>
        <begin position="34"/>
        <end position="45"/>
    </location>
</feature>
<dbReference type="Pfam" id="PF07681">
    <property type="entry name" value="DoxX"/>
    <property type="match status" value="1"/>
</dbReference>
<protein>
    <recommendedName>
        <fullName evidence="11">Oxidoreductase</fullName>
    </recommendedName>
</protein>
<gene>
    <name evidence="9" type="ordered locus">RHA1_ro06482</name>
</gene>
<feature type="region of interest" description="Disordered" evidence="7">
    <location>
        <begin position="119"/>
        <end position="139"/>
    </location>
</feature>
<keyword evidence="5 8" id="KW-1133">Transmembrane helix</keyword>
<evidence type="ECO:0000256" key="2">
    <source>
        <dbReference type="ARBA" id="ARBA00006679"/>
    </source>
</evidence>
<reference evidence="10" key="1">
    <citation type="journal article" date="2006" name="Proc. Natl. Acad. Sci. U.S.A.">
        <title>The complete genome of Rhodococcus sp. RHA1 provides insights into a catabolic powerhouse.</title>
        <authorList>
            <person name="McLeod M.P."/>
            <person name="Warren R.L."/>
            <person name="Hsiao W.W.L."/>
            <person name="Araki N."/>
            <person name="Myhre M."/>
            <person name="Fernandes C."/>
            <person name="Miyazawa D."/>
            <person name="Wong W."/>
            <person name="Lillquist A.L."/>
            <person name="Wang D."/>
            <person name="Dosanjh M."/>
            <person name="Hara H."/>
            <person name="Petrescu A."/>
            <person name="Morin R.D."/>
            <person name="Yang G."/>
            <person name="Stott J.M."/>
            <person name="Schein J.E."/>
            <person name="Shin H."/>
            <person name="Smailus D."/>
            <person name="Siddiqui A.S."/>
            <person name="Marra M.A."/>
            <person name="Jones S.J.M."/>
            <person name="Holt R."/>
            <person name="Brinkman F.S.L."/>
            <person name="Miyauchi K."/>
            <person name="Fukuda M."/>
            <person name="Davies J.E."/>
            <person name="Mohn W.W."/>
            <person name="Eltis L.D."/>
        </authorList>
    </citation>
    <scope>NUCLEOTIDE SEQUENCE [LARGE SCALE GENOMIC DNA]</scope>
    <source>
        <strain evidence="10">RHA1</strain>
    </source>
</reference>
<dbReference type="AlphaFoldDB" id="Q0S2H9"/>
<comment type="similarity">
    <text evidence="2">Belongs to the DoxX family.</text>
</comment>
<sequence>MRGRRHAGSAYQRCPAGRPRLDGVTDMRKDPSESSDQGAADQSASPGYGKVSSPYDLPTERFPSATPTSGSAGQRLPHTDDELDYGDARGGGLPTEQIPAYRQSAASDMSDQPTQVIGAGSGASLGATAGDPSTDRIGEGDVKIGRGTLDLGLLALRLAVGGTALVHGLQKLTGMWNGPGLDGFEEVLVNSGFQQAKLLAILGAIGEVAGGALLILGLVTPLAAASVLAVMINAWAFRQIAEPGLEYFAPAGTEYETLLGVCAGVIILTGPGRISLDGRRGWATRPFIGSFAALILGVAAGVCVWIFLNGANPLI</sequence>
<evidence type="ECO:0008006" key="11">
    <source>
        <dbReference type="Google" id="ProtNLM"/>
    </source>
</evidence>
<evidence type="ECO:0000256" key="5">
    <source>
        <dbReference type="ARBA" id="ARBA00022989"/>
    </source>
</evidence>
<keyword evidence="3" id="KW-1003">Cell membrane</keyword>
<dbReference type="PANTHER" id="PTHR33452:SF1">
    <property type="entry name" value="INNER MEMBRANE PROTEIN YPHA-RELATED"/>
    <property type="match status" value="1"/>
</dbReference>
<dbReference type="GO" id="GO:0005886">
    <property type="term" value="C:plasma membrane"/>
    <property type="evidence" value="ECO:0007669"/>
    <property type="project" value="UniProtKB-SubCell"/>
</dbReference>
<dbReference type="InterPro" id="IPR051907">
    <property type="entry name" value="DoxX-like_oxidoreductase"/>
</dbReference>
<keyword evidence="4 8" id="KW-0812">Transmembrane</keyword>
<feature type="region of interest" description="Disordered" evidence="7">
    <location>
        <begin position="1"/>
        <end position="96"/>
    </location>
</feature>
<dbReference type="PANTHER" id="PTHR33452">
    <property type="entry name" value="OXIDOREDUCTASE CATD-RELATED"/>
    <property type="match status" value="1"/>
</dbReference>
<organism evidence="9 10">
    <name type="scientific">Rhodococcus jostii (strain RHA1)</name>
    <dbReference type="NCBI Taxonomy" id="101510"/>
    <lineage>
        <taxon>Bacteria</taxon>
        <taxon>Bacillati</taxon>
        <taxon>Actinomycetota</taxon>
        <taxon>Actinomycetes</taxon>
        <taxon>Mycobacteriales</taxon>
        <taxon>Nocardiaceae</taxon>
        <taxon>Rhodococcus</taxon>
    </lineage>
</organism>
<name>Q0S2H9_RHOJR</name>
<accession>Q0S2H9</accession>
<dbReference type="KEGG" id="rha:RHA1_ro06482"/>
<dbReference type="eggNOG" id="COG2259">
    <property type="taxonomic scope" value="Bacteria"/>
</dbReference>
<evidence type="ECO:0000256" key="4">
    <source>
        <dbReference type="ARBA" id="ARBA00022692"/>
    </source>
</evidence>
<evidence type="ECO:0000256" key="8">
    <source>
        <dbReference type="SAM" id="Phobius"/>
    </source>
</evidence>
<evidence type="ECO:0000256" key="1">
    <source>
        <dbReference type="ARBA" id="ARBA00004651"/>
    </source>
</evidence>